<dbReference type="GO" id="GO:0005737">
    <property type="term" value="C:cytoplasm"/>
    <property type="evidence" value="ECO:0007669"/>
    <property type="project" value="TreeGrafter"/>
</dbReference>
<protein>
    <recommendedName>
        <fullName evidence="11">Peroxisomal membrane protein MPV17</fullName>
    </recommendedName>
</protein>
<evidence type="ECO:0000256" key="4">
    <source>
        <dbReference type="ARBA" id="ARBA00022989"/>
    </source>
</evidence>
<organism evidence="8">
    <name type="scientific">Pelagomonas calceolata</name>
    <dbReference type="NCBI Taxonomy" id="35677"/>
    <lineage>
        <taxon>Eukaryota</taxon>
        <taxon>Sar</taxon>
        <taxon>Stramenopiles</taxon>
        <taxon>Ochrophyta</taxon>
        <taxon>Pelagophyceae</taxon>
        <taxon>Pelagomonadales</taxon>
        <taxon>Pelagomonadaceae</taxon>
        <taxon>Pelagomonas</taxon>
    </lineage>
</organism>
<dbReference type="OrthoDB" id="860at2759"/>
<evidence type="ECO:0000256" key="2">
    <source>
        <dbReference type="ARBA" id="ARBA00006824"/>
    </source>
</evidence>
<evidence type="ECO:0000313" key="8">
    <source>
        <dbReference type="EMBL" id="CAE0701879.1"/>
    </source>
</evidence>
<dbReference type="AlphaFoldDB" id="A0A7S4A3I9"/>
<gene>
    <name evidence="8" type="ORF">PCAL00307_LOCUS17315</name>
    <name evidence="9" type="ORF">PECAL_4P10580</name>
</gene>
<evidence type="ECO:0000256" key="1">
    <source>
        <dbReference type="ARBA" id="ARBA00004141"/>
    </source>
</evidence>
<feature type="region of interest" description="Disordered" evidence="7">
    <location>
        <begin position="16"/>
        <end position="37"/>
    </location>
</feature>
<dbReference type="PANTHER" id="PTHR11266:SF17">
    <property type="entry name" value="PROTEIN MPV17"/>
    <property type="match status" value="1"/>
</dbReference>
<sequence length="241" mass="27229">MIFKLLVGAAAARQFSPPLTRRDPGTTAKPPTVERREPTELCPAATQLERTRRWRGGGENLWQSYSRTLETKPVIGNMVTGGLLAFTGDFVMQAAEKNPAYDHLRALRFVGFRICVVRCYTVWVRELENWVNQHVDGDRRRLLTKTFLDLAIWLPAKDFVYFVWMALLEGLGLTEGIQRSLTMLPRTCPVSWLVWAPAQLLTFGAVPPHLRVVWVNSLALCWNVVMSGFNQAARLEGSSSI</sequence>
<evidence type="ECO:0000256" key="6">
    <source>
        <dbReference type="RuleBase" id="RU363053"/>
    </source>
</evidence>
<reference evidence="9" key="2">
    <citation type="submission" date="2021-11" db="EMBL/GenBank/DDBJ databases">
        <authorList>
            <consortium name="Genoscope - CEA"/>
            <person name="William W."/>
        </authorList>
    </citation>
    <scope>NUCLEOTIDE SEQUENCE</scope>
</reference>
<keyword evidence="5" id="KW-0472">Membrane</keyword>
<dbReference type="Proteomes" id="UP000789595">
    <property type="component" value="Unassembled WGS sequence"/>
</dbReference>
<evidence type="ECO:0000256" key="7">
    <source>
        <dbReference type="SAM" id="MobiDB-lite"/>
    </source>
</evidence>
<keyword evidence="10" id="KW-1185">Reference proteome</keyword>
<comment type="similarity">
    <text evidence="2 6">Belongs to the peroxisomal membrane protein PXMP2/4 family.</text>
</comment>
<evidence type="ECO:0000313" key="9">
    <source>
        <dbReference type="EMBL" id="CAH0373817.1"/>
    </source>
</evidence>
<proteinExistence type="inferred from homology"/>
<evidence type="ECO:0000313" key="10">
    <source>
        <dbReference type="Proteomes" id="UP000789595"/>
    </source>
</evidence>
<keyword evidence="3" id="KW-0812">Transmembrane</keyword>
<evidence type="ECO:0000256" key="5">
    <source>
        <dbReference type="ARBA" id="ARBA00023136"/>
    </source>
</evidence>
<dbReference type="PANTHER" id="PTHR11266">
    <property type="entry name" value="PEROXISOMAL MEMBRANE PROTEIN 2, PXMP2 MPV17"/>
    <property type="match status" value="1"/>
</dbReference>
<name>A0A7S4A3I9_9STRA</name>
<accession>A0A7S4A3I9</accession>
<evidence type="ECO:0000256" key="3">
    <source>
        <dbReference type="ARBA" id="ARBA00022692"/>
    </source>
</evidence>
<keyword evidence="4" id="KW-1133">Transmembrane helix</keyword>
<evidence type="ECO:0008006" key="11">
    <source>
        <dbReference type="Google" id="ProtNLM"/>
    </source>
</evidence>
<comment type="subcellular location">
    <subcellularLocation>
        <location evidence="1">Membrane</location>
        <topology evidence="1">Multi-pass membrane protein</topology>
    </subcellularLocation>
</comment>
<reference evidence="8" key="1">
    <citation type="submission" date="2021-01" db="EMBL/GenBank/DDBJ databases">
        <authorList>
            <person name="Corre E."/>
            <person name="Pelletier E."/>
            <person name="Niang G."/>
            <person name="Scheremetjew M."/>
            <person name="Finn R."/>
            <person name="Kale V."/>
            <person name="Holt S."/>
            <person name="Cochrane G."/>
            <person name="Meng A."/>
            <person name="Brown T."/>
            <person name="Cohen L."/>
        </authorList>
    </citation>
    <scope>NUCLEOTIDE SEQUENCE</scope>
    <source>
        <strain evidence="8">CCMP1756</strain>
    </source>
</reference>
<dbReference type="InterPro" id="IPR007248">
    <property type="entry name" value="Mpv17_PMP22"/>
</dbReference>
<dbReference type="Pfam" id="PF04117">
    <property type="entry name" value="Mpv17_PMP22"/>
    <property type="match status" value="1"/>
</dbReference>
<dbReference type="EMBL" id="CAKKNE010000004">
    <property type="protein sequence ID" value="CAH0373817.1"/>
    <property type="molecule type" value="Genomic_DNA"/>
</dbReference>
<dbReference type="EMBL" id="HBIW01020144">
    <property type="protein sequence ID" value="CAE0701879.1"/>
    <property type="molecule type" value="Transcribed_RNA"/>
</dbReference>
<dbReference type="GO" id="GO:0016020">
    <property type="term" value="C:membrane"/>
    <property type="evidence" value="ECO:0007669"/>
    <property type="project" value="UniProtKB-SubCell"/>
</dbReference>